<protein>
    <submittedName>
        <fullName evidence="1">Uncharacterized protein</fullName>
    </submittedName>
</protein>
<proteinExistence type="predicted"/>
<evidence type="ECO:0000313" key="2">
    <source>
        <dbReference type="Proteomes" id="UP000535078"/>
    </source>
</evidence>
<dbReference type="Proteomes" id="UP000535078">
    <property type="component" value="Unassembled WGS sequence"/>
</dbReference>
<evidence type="ECO:0000313" key="1">
    <source>
        <dbReference type="EMBL" id="NJB91666.1"/>
    </source>
</evidence>
<name>A0A7X6BB19_9SPHN</name>
<dbReference type="AlphaFoldDB" id="A0A7X6BB19"/>
<sequence length="52" mass="5885">MIDRIPRRSLYVLPVTIHRTGIFAAPFGAHGSSWKRRISGSTFNPWFVPSSL</sequence>
<accession>A0A7X6BB19</accession>
<reference evidence="1 2" key="1">
    <citation type="submission" date="2020-03" db="EMBL/GenBank/DDBJ databases">
        <title>Genomic Encyclopedia of Type Strains, Phase IV (KMG-IV): sequencing the most valuable type-strain genomes for metagenomic binning, comparative biology and taxonomic classification.</title>
        <authorList>
            <person name="Goeker M."/>
        </authorList>
    </citation>
    <scope>NUCLEOTIDE SEQUENCE [LARGE SCALE GENOMIC DNA]</scope>
    <source>
        <strain evidence="1 2">DSM 25229</strain>
    </source>
</reference>
<gene>
    <name evidence="1" type="ORF">GGR90_003887</name>
</gene>
<dbReference type="RefSeq" id="WP_167923022.1">
    <property type="nucleotide sequence ID" value="NZ_JAATIT010000010.1"/>
</dbReference>
<dbReference type="EMBL" id="JAATIT010000010">
    <property type="protein sequence ID" value="NJB91666.1"/>
    <property type="molecule type" value="Genomic_DNA"/>
</dbReference>
<keyword evidence="2" id="KW-1185">Reference proteome</keyword>
<comment type="caution">
    <text evidence="1">The sequence shown here is derived from an EMBL/GenBank/DDBJ whole genome shotgun (WGS) entry which is preliminary data.</text>
</comment>
<organism evidence="1 2">
    <name type="scientific">Sphingopyxis italica</name>
    <dbReference type="NCBI Taxonomy" id="1129133"/>
    <lineage>
        <taxon>Bacteria</taxon>
        <taxon>Pseudomonadati</taxon>
        <taxon>Pseudomonadota</taxon>
        <taxon>Alphaproteobacteria</taxon>
        <taxon>Sphingomonadales</taxon>
        <taxon>Sphingomonadaceae</taxon>
        <taxon>Sphingopyxis</taxon>
    </lineage>
</organism>